<evidence type="ECO:0000256" key="2">
    <source>
        <dbReference type="SAM" id="SignalP"/>
    </source>
</evidence>
<feature type="compositionally biased region" description="Acidic residues" evidence="1">
    <location>
        <begin position="205"/>
        <end position="217"/>
    </location>
</feature>
<dbReference type="Proteomes" id="UP000579647">
    <property type="component" value="Unassembled WGS sequence"/>
</dbReference>
<protein>
    <recommendedName>
        <fullName evidence="5">Lipoprotein</fullName>
    </recommendedName>
</protein>
<reference evidence="3 4" key="1">
    <citation type="submission" date="2020-08" db="EMBL/GenBank/DDBJ databases">
        <title>Sequencing the genomes of 1000 actinobacteria strains.</title>
        <authorList>
            <person name="Klenk H.-P."/>
        </authorList>
    </citation>
    <scope>NUCLEOTIDE SEQUENCE [LARGE SCALE GENOMIC DNA]</scope>
    <source>
        <strain evidence="3 4">DSM 44598</strain>
    </source>
</reference>
<organism evidence="3 4">
    <name type="scientific">Nocardiopsis metallicus</name>
    <dbReference type="NCBI Taxonomy" id="179819"/>
    <lineage>
        <taxon>Bacteria</taxon>
        <taxon>Bacillati</taxon>
        <taxon>Actinomycetota</taxon>
        <taxon>Actinomycetes</taxon>
        <taxon>Streptosporangiales</taxon>
        <taxon>Nocardiopsidaceae</taxon>
        <taxon>Nocardiopsis</taxon>
    </lineage>
</organism>
<dbReference type="PROSITE" id="PS51257">
    <property type="entry name" value="PROKAR_LIPOPROTEIN"/>
    <property type="match status" value="1"/>
</dbReference>
<keyword evidence="2" id="KW-0732">Signal</keyword>
<feature type="region of interest" description="Disordered" evidence="1">
    <location>
        <begin position="80"/>
        <end position="131"/>
    </location>
</feature>
<name>A0A840WFL0_9ACTN</name>
<evidence type="ECO:0000313" key="4">
    <source>
        <dbReference type="Proteomes" id="UP000579647"/>
    </source>
</evidence>
<feature type="compositionally biased region" description="Acidic residues" evidence="1">
    <location>
        <begin position="83"/>
        <end position="92"/>
    </location>
</feature>
<dbReference type="AlphaFoldDB" id="A0A840WFL0"/>
<feature type="chain" id="PRO_5032495578" description="Lipoprotein" evidence="2">
    <location>
        <begin position="30"/>
        <end position="217"/>
    </location>
</feature>
<evidence type="ECO:0008006" key="5">
    <source>
        <dbReference type="Google" id="ProtNLM"/>
    </source>
</evidence>
<evidence type="ECO:0000256" key="1">
    <source>
        <dbReference type="SAM" id="MobiDB-lite"/>
    </source>
</evidence>
<keyword evidence="4" id="KW-1185">Reference proteome</keyword>
<evidence type="ECO:0000313" key="3">
    <source>
        <dbReference type="EMBL" id="MBB5490136.1"/>
    </source>
</evidence>
<dbReference type="RefSeq" id="WP_184363101.1">
    <property type="nucleotide sequence ID" value="NZ_BAAAKM010000095.1"/>
</dbReference>
<gene>
    <name evidence="3" type="ORF">HNR07_001273</name>
</gene>
<sequence length="217" mass="22201">MGVRSTTVTATASLALLLCVSLTSCTADGAPEEEVDAALLELELAADALSVTILRPGAERAFARKGHPVAAPLTCTAVSGDASSEELAEGGEESVTAGGTEAGQDPVADDTDADGHREDGPGEDTQEERGGRLAVLCTGHSRDGEELRFEGQLLREALAGREVGDDSLRGAFTGLVGEEEVFTMNCFQCSPVNAGPAEPESPGGQDDEPPESAADTD</sequence>
<feature type="signal peptide" evidence="2">
    <location>
        <begin position="1"/>
        <end position="29"/>
    </location>
</feature>
<accession>A0A840WFL0</accession>
<dbReference type="EMBL" id="JACHDO010000001">
    <property type="protein sequence ID" value="MBB5490136.1"/>
    <property type="molecule type" value="Genomic_DNA"/>
</dbReference>
<feature type="region of interest" description="Disordered" evidence="1">
    <location>
        <begin position="191"/>
        <end position="217"/>
    </location>
</feature>
<proteinExistence type="predicted"/>
<comment type="caution">
    <text evidence="3">The sequence shown here is derived from an EMBL/GenBank/DDBJ whole genome shotgun (WGS) entry which is preliminary data.</text>
</comment>